<name>A0ABT7GNR1_9ACTN</name>
<sequence length="166" mass="17736">MDAAPAPLPLLFLDVDGPLIPFGGTGYPPAAGPGNPLLARLDPGLGPRLLALPCELVWATTWADEANETLSPRLGLPCLPVVEWPEPSDAEGRDGLHWKTRTLLERAGGRPFVWADDEITPADRAWAAAHHPAPALLHRVDPRTGLTDADFAVLARWLGRPGADTD</sequence>
<dbReference type="Proteomes" id="UP001223390">
    <property type="component" value="Unassembled WGS sequence"/>
</dbReference>
<comment type="caution">
    <text evidence="1">The sequence shown here is derived from an EMBL/GenBank/DDBJ whole genome shotgun (WGS) entry which is preliminary data.</text>
</comment>
<proteinExistence type="predicted"/>
<dbReference type="Pfam" id="PF18143">
    <property type="entry name" value="HAD_SAK_2"/>
    <property type="match status" value="1"/>
</dbReference>
<gene>
    <name evidence="1" type="ORF">QEZ40_004553</name>
</gene>
<reference evidence="1 2" key="1">
    <citation type="submission" date="2023-05" db="EMBL/GenBank/DDBJ databases">
        <title>Sequencing and Assembly of Streptomyces sp. NP73.</title>
        <authorList>
            <person name="Konwar A.N."/>
            <person name="Saikia K."/>
            <person name="Thakur D."/>
        </authorList>
    </citation>
    <scope>NUCLEOTIDE SEQUENCE [LARGE SCALE GENOMIC DNA]</scope>
    <source>
        <strain evidence="1 2">NP73</strain>
    </source>
</reference>
<keyword evidence="2" id="KW-1185">Reference proteome</keyword>
<evidence type="ECO:0000313" key="1">
    <source>
        <dbReference type="EMBL" id="MDK9495118.1"/>
    </source>
</evidence>
<organism evidence="1 2">
    <name type="scientific">Streptomyces katrae</name>
    <dbReference type="NCBI Taxonomy" id="68223"/>
    <lineage>
        <taxon>Bacteria</taxon>
        <taxon>Bacillati</taxon>
        <taxon>Actinomycetota</taxon>
        <taxon>Actinomycetes</taxon>
        <taxon>Kitasatosporales</taxon>
        <taxon>Streptomycetaceae</taxon>
        <taxon>Streptomyces</taxon>
    </lineage>
</organism>
<dbReference type="EMBL" id="JASITI010000004">
    <property type="protein sequence ID" value="MDK9495118.1"/>
    <property type="molecule type" value="Genomic_DNA"/>
</dbReference>
<accession>A0ABT7GNR1</accession>
<evidence type="ECO:0000313" key="2">
    <source>
        <dbReference type="Proteomes" id="UP001223390"/>
    </source>
</evidence>
<dbReference type="RefSeq" id="WP_285340791.1">
    <property type="nucleotide sequence ID" value="NZ_JASITI010000004.1"/>
</dbReference>
<protein>
    <submittedName>
        <fullName evidence="1">HAD domain-containing protein</fullName>
    </submittedName>
</protein>